<dbReference type="PANTHER" id="PTHR43664">
    <property type="entry name" value="MONOAMINE OXIDASE-RELATED"/>
    <property type="match status" value="1"/>
</dbReference>
<dbReference type="SUPFAM" id="SSF54637">
    <property type="entry name" value="Thioesterase/thiol ester dehydrase-isomerase"/>
    <property type="match status" value="1"/>
</dbReference>
<dbReference type="Proteomes" id="UP000037729">
    <property type="component" value="Unassembled WGS sequence"/>
</dbReference>
<dbReference type="CDD" id="cd03454">
    <property type="entry name" value="YdeM"/>
    <property type="match status" value="1"/>
</dbReference>
<dbReference type="Proteomes" id="UP000610611">
    <property type="component" value="Unassembled WGS sequence"/>
</dbReference>
<dbReference type="EMBL" id="LIUF01000002">
    <property type="protein sequence ID" value="KOX94144.1"/>
    <property type="molecule type" value="Genomic_DNA"/>
</dbReference>
<dbReference type="PANTHER" id="PTHR43664:SF1">
    <property type="entry name" value="BETA-METHYLMALYL-COA DEHYDRATASE"/>
    <property type="match status" value="1"/>
</dbReference>
<evidence type="ECO:0000313" key="3">
    <source>
        <dbReference type="EMBL" id="KOX94144.1"/>
    </source>
</evidence>
<gene>
    <name evidence="3" type="ORF">AMS69_09575</name>
    <name evidence="4" type="ORF">GOC83_00035</name>
</gene>
<sequence length="147" mass="16401">MQFYEDISVGDVRESDGYTVSKSEIVDFGEKYDPQPFHTDEEAAKDSVFGGLVASGWQTAAICMRLNVETSEDIATQAGVGVDNLRWHLPLQPGDTLRLRTEITDKRPSDSDPSRGYLTTRHEGLNQDDELVISYEATAMIRRKTDG</sequence>
<reference evidence="3 5" key="1">
    <citation type="submission" date="2015-08" db="EMBL/GenBank/DDBJ databases">
        <title>Genomes of Isolates from Cabo Rojo, PR.</title>
        <authorList>
            <person name="Sanchez-Nieves R.L."/>
            <person name="Montalvo-Rodriguez R."/>
        </authorList>
    </citation>
    <scope>NUCLEOTIDE SEQUENCE [LARGE SCALE GENOMIC DNA]</scope>
    <source>
        <strain evidence="3 5">SL3</strain>
    </source>
</reference>
<evidence type="ECO:0000259" key="2">
    <source>
        <dbReference type="Pfam" id="PF01575"/>
    </source>
</evidence>
<name>A0A0N0BPL9_9EURY</name>
<dbReference type="InterPro" id="IPR002539">
    <property type="entry name" value="MaoC-like_dom"/>
</dbReference>
<feature type="region of interest" description="Disordered" evidence="1">
    <location>
        <begin position="100"/>
        <end position="123"/>
    </location>
</feature>
<accession>A0A0N0BPL9</accession>
<dbReference type="EMBL" id="WOWB01000001">
    <property type="protein sequence ID" value="NLV04525.1"/>
    <property type="molecule type" value="Genomic_DNA"/>
</dbReference>
<dbReference type="STRING" id="1705562.AMS69_09575"/>
<dbReference type="Pfam" id="PF01575">
    <property type="entry name" value="MaoC_dehydratas"/>
    <property type="match status" value="1"/>
</dbReference>
<dbReference type="InterPro" id="IPR029069">
    <property type="entry name" value="HotDog_dom_sf"/>
</dbReference>
<dbReference type="Gene3D" id="3.10.129.10">
    <property type="entry name" value="Hotdog Thioesterase"/>
    <property type="match status" value="1"/>
</dbReference>
<organism evidence="3 5">
    <name type="scientific">Haloarcula rubripromontorii</name>
    <dbReference type="NCBI Taxonomy" id="1705562"/>
    <lineage>
        <taxon>Archaea</taxon>
        <taxon>Methanobacteriati</taxon>
        <taxon>Methanobacteriota</taxon>
        <taxon>Stenosarchaea group</taxon>
        <taxon>Halobacteria</taxon>
        <taxon>Halobacteriales</taxon>
        <taxon>Haloarculaceae</taxon>
        <taxon>Haloarcula</taxon>
    </lineage>
</organism>
<evidence type="ECO:0000256" key="1">
    <source>
        <dbReference type="SAM" id="MobiDB-lite"/>
    </source>
</evidence>
<comment type="caution">
    <text evidence="3">The sequence shown here is derived from an EMBL/GenBank/DDBJ whole genome shotgun (WGS) entry which is preliminary data.</text>
</comment>
<feature type="compositionally biased region" description="Basic and acidic residues" evidence="1">
    <location>
        <begin position="100"/>
        <end position="113"/>
    </location>
</feature>
<evidence type="ECO:0000313" key="4">
    <source>
        <dbReference type="EMBL" id="NLV04525.1"/>
    </source>
</evidence>
<dbReference type="RefSeq" id="WP_053967818.1">
    <property type="nucleotide sequence ID" value="NZ_LIUF01000002.1"/>
</dbReference>
<feature type="domain" description="MaoC-like" evidence="2">
    <location>
        <begin position="12"/>
        <end position="110"/>
    </location>
</feature>
<dbReference type="InterPro" id="IPR052342">
    <property type="entry name" value="MCH/BMMD"/>
</dbReference>
<dbReference type="OrthoDB" id="225748at2157"/>
<evidence type="ECO:0000313" key="5">
    <source>
        <dbReference type="Proteomes" id="UP000037729"/>
    </source>
</evidence>
<keyword evidence="5" id="KW-1185">Reference proteome</keyword>
<proteinExistence type="predicted"/>
<dbReference type="AlphaFoldDB" id="A0A0N0BPL9"/>
<protein>
    <submittedName>
        <fullName evidence="3">Acyl dehydratase</fullName>
    </submittedName>
</protein>
<reference evidence="4" key="2">
    <citation type="submission" date="2019-12" db="EMBL/GenBank/DDBJ databases">
        <title>The whole-genome sequencing of Haloarcula japonica strain pws8.</title>
        <authorList>
            <person name="Verma D.K."/>
            <person name="Gopal K."/>
            <person name="Prasad E.S."/>
        </authorList>
    </citation>
    <scope>NUCLEOTIDE SEQUENCE</scope>
    <source>
        <strain evidence="4">Pws8</strain>
    </source>
</reference>